<dbReference type="AlphaFoldDB" id="A0A7W9SWC1"/>
<evidence type="ECO:0000313" key="7">
    <source>
        <dbReference type="EMBL" id="MBB6054050.1"/>
    </source>
</evidence>
<comment type="caution">
    <text evidence="7">The sequence shown here is derived from an EMBL/GenBank/DDBJ whole genome shotgun (WGS) entry which is preliminary data.</text>
</comment>
<feature type="domain" description="DUF1595" evidence="6">
    <location>
        <begin position="456"/>
        <end position="515"/>
    </location>
</feature>
<dbReference type="GO" id="GO:0009055">
    <property type="term" value="F:electron transfer activity"/>
    <property type="evidence" value="ECO:0007669"/>
    <property type="project" value="InterPro"/>
</dbReference>
<dbReference type="InterPro" id="IPR011429">
    <property type="entry name" value="Cyt_c_Planctomycete-type"/>
</dbReference>
<evidence type="ECO:0000313" key="8">
    <source>
        <dbReference type="Proteomes" id="UP000520814"/>
    </source>
</evidence>
<dbReference type="EMBL" id="JACHGW010000012">
    <property type="protein sequence ID" value="MBB6054050.1"/>
    <property type="molecule type" value="Genomic_DNA"/>
</dbReference>
<feature type="domain" description="DUF1592" evidence="4">
    <location>
        <begin position="529"/>
        <end position="655"/>
    </location>
</feature>
<dbReference type="Pfam" id="PF07635">
    <property type="entry name" value="PSCyt1"/>
    <property type="match status" value="1"/>
</dbReference>
<feature type="domain" description="DUF1587" evidence="2">
    <location>
        <begin position="137"/>
        <end position="201"/>
    </location>
</feature>
<accession>A0A7W9SWC1</accession>
<dbReference type="InterPro" id="IPR013043">
    <property type="entry name" value="DUF1595"/>
</dbReference>
<organism evidence="7 8">
    <name type="scientific">Armatimonas rosea</name>
    <dbReference type="NCBI Taxonomy" id="685828"/>
    <lineage>
        <taxon>Bacteria</taxon>
        <taxon>Bacillati</taxon>
        <taxon>Armatimonadota</taxon>
        <taxon>Armatimonadia</taxon>
        <taxon>Armatimonadales</taxon>
        <taxon>Armatimonadaceae</taxon>
        <taxon>Armatimonas</taxon>
    </lineage>
</organism>
<evidence type="ECO:0000259" key="2">
    <source>
        <dbReference type="Pfam" id="PF07626"/>
    </source>
</evidence>
<dbReference type="RefSeq" id="WP_184204131.1">
    <property type="nucleotide sequence ID" value="NZ_JACHGW010000012.1"/>
</dbReference>
<evidence type="ECO:0000259" key="4">
    <source>
        <dbReference type="Pfam" id="PF07631"/>
    </source>
</evidence>
<evidence type="ECO:0000259" key="5">
    <source>
        <dbReference type="Pfam" id="PF07635"/>
    </source>
</evidence>
<dbReference type="InterPro" id="IPR013036">
    <property type="entry name" value="DUF1587"/>
</dbReference>
<dbReference type="InterPro" id="IPR013042">
    <property type="entry name" value="DUF1592"/>
</dbReference>
<feature type="domain" description="DUF1585" evidence="1">
    <location>
        <begin position="789"/>
        <end position="860"/>
    </location>
</feature>
<dbReference type="Proteomes" id="UP000520814">
    <property type="component" value="Unassembled WGS sequence"/>
</dbReference>
<proteinExistence type="predicted"/>
<feature type="domain" description="Cytochrome C Planctomycete-type" evidence="5">
    <location>
        <begin position="51"/>
        <end position="98"/>
    </location>
</feature>
<feature type="domain" description="DUF1588" evidence="3">
    <location>
        <begin position="674"/>
        <end position="772"/>
    </location>
</feature>
<dbReference type="InterPro" id="IPR036909">
    <property type="entry name" value="Cyt_c-like_dom_sf"/>
</dbReference>
<reference evidence="7 8" key="1">
    <citation type="submission" date="2020-08" db="EMBL/GenBank/DDBJ databases">
        <title>Genomic Encyclopedia of Type Strains, Phase IV (KMG-IV): sequencing the most valuable type-strain genomes for metagenomic binning, comparative biology and taxonomic classification.</title>
        <authorList>
            <person name="Goeker M."/>
        </authorList>
    </citation>
    <scope>NUCLEOTIDE SEQUENCE [LARGE SCALE GENOMIC DNA]</scope>
    <source>
        <strain evidence="7 8">DSM 23562</strain>
    </source>
</reference>
<evidence type="ECO:0000259" key="6">
    <source>
        <dbReference type="Pfam" id="PF07637"/>
    </source>
</evidence>
<keyword evidence="8" id="KW-1185">Reference proteome</keyword>
<sequence length="872" mass="98396">MPHHFRTKLATTLTLVGLAGSFIPVGTAEPMPKAKRDDYQKFVAPLLAKSCIACHGPKKSNAGLRIDQLDPNLLTGRDVDRWIEIYDVLSKREMPPAGEPNYHLKDEDRARIIEWLGKEMQKVSQTRRNAGGHGSFRRMANYEYNHALQDLLDLNLQFTEALPPENTSEDGFKNSSKYLQMSATQLETYREIAIEALQKATVEGDRPQVVTWQIPMQEVLDKAAALKQKPIPPKNSANAKDIRYTHVLNKDTGEGFSYNWAYYVILDGEARQGIWNLKPDKTTSAIPPVSNVVAVLPPSRQFHLDLGNSVPEEGILRVRIRVGASERQPGQSANLRLVFGFQSNNEGRGSVIVSERDVEVTASTKDPKFVTFDVPLAGLPRNPFRKTHEIGSFPNCTEYLEIHNISSTGKGGKNPPVNLEIDYVEVEAGLYETWPPKSHTAIFFDSPNRKDENAYVREILKRFMTRAWRRPITDSDIAAYHQLFRKYRPGFSTFQETVIEVLATVLASPEFLYLVQTESPKPSQTRTVSDLELANRLSFFLWSSIPDAQLLDLAFSGKLKSPKTLDSQIQRMLADPKSKRFTRHFVQQWLGLEALDNVVVDPLKFPIYDEAFQKNLIAEPHAFFDHVLRNNRSIVDFLQSDYLVINEPLAQHYGIPGVTGQEFRKVPIDARVNRGGLLTTAAVLTMTSTGVDSNPLKRGVWLLERMLHDPPPPPPPNVPQVDLTDPRILKMTPKERMADHRNNAACRSCHAKIDPWGISLENFDAIGRFRTTINDKPVDATAVLYNNKALEGVTGLKSYLMADRQDQFRKAMVHKLSTYALGRPMSFADRSELDRIAAELKKRGNGLKDLVSIIIHSRLFREKVVGGKEHEK</sequence>
<gene>
    <name evidence="7" type="ORF">HNQ39_005897</name>
</gene>
<evidence type="ECO:0000259" key="1">
    <source>
        <dbReference type="Pfam" id="PF07624"/>
    </source>
</evidence>
<dbReference type="Pfam" id="PF07631">
    <property type="entry name" value="PSD4"/>
    <property type="match status" value="1"/>
</dbReference>
<dbReference type="InterPro" id="IPR013039">
    <property type="entry name" value="DUF1588"/>
</dbReference>
<dbReference type="GO" id="GO:0020037">
    <property type="term" value="F:heme binding"/>
    <property type="evidence" value="ECO:0007669"/>
    <property type="project" value="InterPro"/>
</dbReference>
<evidence type="ECO:0000259" key="3">
    <source>
        <dbReference type="Pfam" id="PF07627"/>
    </source>
</evidence>
<dbReference type="Pfam" id="PF07637">
    <property type="entry name" value="PSD5"/>
    <property type="match status" value="1"/>
</dbReference>
<dbReference type="InterPro" id="IPR011478">
    <property type="entry name" value="DUF1585"/>
</dbReference>
<dbReference type="Pfam" id="PF07624">
    <property type="entry name" value="PSD2"/>
    <property type="match status" value="1"/>
</dbReference>
<dbReference type="Pfam" id="PF07627">
    <property type="entry name" value="PSCyt3"/>
    <property type="match status" value="1"/>
</dbReference>
<protein>
    <submittedName>
        <fullName evidence="7">Mono/diheme cytochrome c family protein</fullName>
    </submittedName>
</protein>
<dbReference type="SUPFAM" id="SSF46626">
    <property type="entry name" value="Cytochrome c"/>
    <property type="match status" value="1"/>
</dbReference>
<dbReference type="Pfam" id="PF07626">
    <property type="entry name" value="PSD3"/>
    <property type="match status" value="1"/>
</dbReference>
<name>A0A7W9SWC1_ARMRO</name>